<reference evidence="1" key="1">
    <citation type="submission" date="2022-04" db="EMBL/GenBank/DDBJ databases">
        <title>Desulfatitalea alkaliphila sp. nov., a novel anaerobic sulfate-reducing bacterium isolated from terrestrial mud volcano, Taman Peninsula, Russia.</title>
        <authorList>
            <person name="Khomyakova M.A."/>
            <person name="Merkel A.Y."/>
            <person name="Slobodkin A.I."/>
        </authorList>
    </citation>
    <scope>NUCLEOTIDE SEQUENCE</scope>
    <source>
        <strain evidence="1">M08but</strain>
    </source>
</reference>
<comment type="caution">
    <text evidence="1">The sequence shown here is derived from an EMBL/GenBank/DDBJ whole genome shotgun (WGS) entry which is preliminary data.</text>
</comment>
<organism evidence="1 2">
    <name type="scientific">Desulfatitalea alkaliphila</name>
    <dbReference type="NCBI Taxonomy" id="2929485"/>
    <lineage>
        <taxon>Bacteria</taxon>
        <taxon>Pseudomonadati</taxon>
        <taxon>Thermodesulfobacteriota</taxon>
        <taxon>Desulfobacteria</taxon>
        <taxon>Desulfobacterales</taxon>
        <taxon>Desulfosarcinaceae</taxon>
        <taxon>Desulfatitalea</taxon>
    </lineage>
</organism>
<evidence type="ECO:0000313" key="2">
    <source>
        <dbReference type="Proteomes" id="UP001165427"/>
    </source>
</evidence>
<dbReference type="Proteomes" id="UP001165427">
    <property type="component" value="Unassembled WGS sequence"/>
</dbReference>
<dbReference type="AlphaFoldDB" id="A0AA41R145"/>
<gene>
    <name evidence="1" type="ORF">MRX98_03795</name>
</gene>
<name>A0AA41R145_9BACT</name>
<sequence length="84" mass="9998">MKDDRGLYYYPFPQNKRVRMYVRENAEGVAFRMWNQDDPELWEKHGWVPWDAIVQAQAMYKGGAFDPRKAYDLNLAKALLRDEG</sequence>
<accession>A0AA41R145</accession>
<dbReference type="EMBL" id="JALJRB010000003">
    <property type="protein sequence ID" value="MCJ8499686.1"/>
    <property type="molecule type" value="Genomic_DNA"/>
</dbReference>
<keyword evidence="2" id="KW-1185">Reference proteome</keyword>
<protein>
    <submittedName>
        <fullName evidence="1">Uncharacterized protein</fullName>
    </submittedName>
</protein>
<evidence type="ECO:0000313" key="1">
    <source>
        <dbReference type="EMBL" id="MCJ8499686.1"/>
    </source>
</evidence>
<proteinExistence type="predicted"/>
<dbReference type="RefSeq" id="WP_246903133.1">
    <property type="nucleotide sequence ID" value="NZ_JALJRB010000003.1"/>
</dbReference>